<reference evidence="2 3" key="1">
    <citation type="submission" date="2020-07" db="EMBL/GenBank/DDBJ databases">
        <title>Taxonomic revisions and descriptions of new bacterial species based on genomic comparisons in the high-G+C-content subgroup of the family Alcaligenaceae.</title>
        <authorList>
            <person name="Szabo A."/>
            <person name="Felfoldi T."/>
        </authorList>
    </citation>
    <scope>NUCLEOTIDE SEQUENCE [LARGE SCALE GENOMIC DNA]</scope>
    <source>
        <strain evidence="2 3">LMG 24012</strain>
    </source>
</reference>
<feature type="region of interest" description="Disordered" evidence="1">
    <location>
        <begin position="86"/>
        <end position="113"/>
    </location>
</feature>
<dbReference type="Proteomes" id="UP000559809">
    <property type="component" value="Unassembled WGS sequence"/>
</dbReference>
<gene>
    <name evidence="2" type="ORF">H0A72_10915</name>
</gene>
<dbReference type="RefSeq" id="WP_180155147.1">
    <property type="nucleotide sequence ID" value="NZ_JACCEM010000005.1"/>
</dbReference>
<protein>
    <submittedName>
        <fullName evidence="2">Uncharacterized protein</fullName>
    </submittedName>
</protein>
<sequence>MTTTAETTDVTYPLSTDINIVFSAYEDRLIVNAERPRHGAVHMLLTRRMTMIVLHQLLTKLPELTGLDQTPAEYWQEVLQMAHQKAMQAKRDTDKAAEGAAGPQAGEAEGAADAAADAAPQAAIYLATELIIKLDDKQLILAFKGLPMPKAMTQASAHEPVFAMPLSPDHVHQLIELLIKKAQDAQWHLPLDLPWLESPAPQTTTLGVLLH</sequence>
<feature type="compositionally biased region" description="Low complexity" evidence="1">
    <location>
        <begin position="98"/>
        <end position="113"/>
    </location>
</feature>
<dbReference type="AlphaFoldDB" id="A0A853FY63"/>
<keyword evidence="3" id="KW-1185">Reference proteome</keyword>
<dbReference type="EMBL" id="JACCEM010000005">
    <property type="protein sequence ID" value="NYT49818.1"/>
    <property type="molecule type" value="Genomic_DNA"/>
</dbReference>
<proteinExistence type="predicted"/>
<name>A0A853FY63_9BURK</name>
<comment type="caution">
    <text evidence="2">The sequence shown here is derived from an EMBL/GenBank/DDBJ whole genome shotgun (WGS) entry which is preliminary data.</text>
</comment>
<evidence type="ECO:0000313" key="3">
    <source>
        <dbReference type="Proteomes" id="UP000559809"/>
    </source>
</evidence>
<evidence type="ECO:0000313" key="2">
    <source>
        <dbReference type="EMBL" id="NYT49818.1"/>
    </source>
</evidence>
<organism evidence="2 3">
    <name type="scientific">Parapusillimonas granuli</name>
    <dbReference type="NCBI Taxonomy" id="380911"/>
    <lineage>
        <taxon>Bacteria</taxon>
        <taxon>Pseudomonadati</taxon>
        <taxon>Pseudomonadota</taxon>
        <taxon>Betaproteobacteria</taxon>
        <taxon>Burkholderiales</taxon>
        <taxon>Alcaligenaceae</taxon>
        <taxon>Parapusillimonas</taxon>
    </lineage>
</organism>
<evidence type="ECO:0000256" key="1">
    <source>
        <dbReference type="SAM" id="MobiDB-lite"/>
    </source>
</evidence>
<accession>A0A853FY63</accession>